<dbReference type="EMBL" id="SIHI01000014">
    <property type="protein sequence ID" value="TWT50077.1"/>
    <property type="molecule type" value="Genomic_DNA"/>
</dbReference>
<dbReference type="InterPro" id="IPR044031">
    <property type="entry name" value="TssC1_N"/>
</dbReference>
<feature type="domain" description="TssC1 N-terminal" evidence="1">
    <location>
        <begin position="83"/>
        <end position="397"/>
    </location>
</feature>
<evidence type="ECO:0008006" key="5">
    <source>
        <dbReference type="Google" id="ProtNLM"/>
    </source>
</evidence>
<organism evidence="3 4">
    <name type="scientific">Thalassoglobus neptunius</name>
    <dbReference type="NCBI Taxonomy" id="1938619"/>
    <lineage>
        <taxon>Bacteria</taxon>
        <taxon>Pseudomonadati</taxon>
        <taxon>Planctomycetota</taxon>
        <taxon>Planctomycetia</taxon>
        <taxon>Planctomycetales</taxon>
        <taxon>Planctomycetaceae</taxon>
        <taxon>Thalassoglobus</taxon>
    </lineage>
</organism>
<dbReference type="Pfam" id="PF18945">
    <property type="entry name" value="VipB_2"/>
    <property type="match status" value="1"/>
</dbReference>
<accession>A0A5C5WHP1</accession>
<dbReference type="InterPro" id="IPR010269">
    <property type="entry name" value="T6SS_TssC-like"/>
</dbReference>
<dbReference type="PANTHER" id="PTHR35565:SF3">
    <property type="entry name" value="TYPE VI SECRETION SYSTEM SHEATH PROTEIN TSSC1"/>
    <property type="match status" value="1"/>
</dbReference>
<evidence type="ECO:0000313" key="4">
    <source>
        <dbReference type="Proteomes" id="UP000317243"/>
    </source>
</evidence>
<gene>
    <name evidence="3" type="ORF">KOR42_36230</name>
</gene>
<dbReference type="Pfam" id="PF05943">
    <property type="entry name" value="VipB"/>
    <property type="match status" value="1"/>
</dbReference>
<dbReference type="NCBIfam" id="TIGR03355">
    <property type="entry name" value="VI_chp_2"/>
    <property type="match status" value="1"/>
</dbReference>
<dbReference type="PANTHER" id="PTHR35565">
    <property type="entry name" value="CYTOPLASMIC PROTEIN-RELATED"/>
    <property type="match status" value="1"/>
</dbReference>
<dbReference type="AlphaFoldDB" id="A0A5C5WHP1"/>
<evidence type="ECO:0000259" key="1">
    <source>
        <dbReference type="Pfam" id="PF05943"/>
    </source>
</evidence>
<dbReference type="InterPro" id="IPR044032">
    <property type="entry name" value="TssC1_C"/>
</dbReference>
<name>A0A5C5WHP1_9PLAN</name>
<comment type="caution">
    <text evidence="3">The sequence shown here is derived from an EMBL/GenBank/DDBJ whole genome shotgun (WGS) entry which is preliminary data.</text>
</comment>
<keyword evidence="4" id="KW-1185">Reference proteome</keyword>
<dbReference type="OrthoDB" id="9764000at2"/>
<evidence type="ECO:0000313" key="3">
    <source>
        <dbReference type="EMBL" id="TWT50077.1"/>
    </source>
</evidence>
<feature type="domain" description="TssC1 C-terminal" evidence="2">
    <location>
        <begin position="407"/>
        <end position="515"/>
    </location>
</feature>
<reference evidence="3 4" key="1">
    <citation type="submission" date="2019-02" db="EMBL/GenBank/DDBJ databases">
        <title>Deep-cultivation of Planctomycetes and their phenomic and genomic characterization uncovers novel biology.</title>
        <authorList>
            <person name="Wiegand S."/>
            <person name="Jogler M."/>
            <person name="Boedeker C."/>
            <person name="Pinto D."/>
            <person name="Vollmers J."/>
            <person name="Rivas-Marin E."/>
            <person name="Kohn T."/>
            <person name="Peeters S.H."/>
            <person name="Heuer A."/>
            <person name="Rast P."/>
            <person name="Oberbeckmann S."/>
            <person name="Bunk B."/>
            <person name="Jeske O."/>
            <person name="Meyerdierks A."/>
            <person name="Storesund J.E."/>
            <person name="Kallscheuer N."/>
            <person name="Luecker S."/>
            <person name="Lage O.M."/>
            <person name="Pohl T."/>
            <person name="Merkel B.J."/>
            <person name="Hornburger P."/>
            <person name="Mueller R.-W."/>
            <person name="Bruemmer F."/>
            <person name="Labrenz M."/>
            <person name="Spormann A.M."/>
            <person name="Op Den Camp H."/>
            <person name="Overmann J."/>
            <person name="Amann R."/>
            <person name="Jetten M.S.M."/>
            <person name="Mascher T."/>
            <person name="Medema M.H."/>
            <person name="Devos D.P."/>
            <person name="Kaster A.-K."/>
            <person name="Ovreas L."/>
            <person name="Rohde M."/>
            <person name="Galperin M.Y."/>
            <person name="Jogler C."/>
        </authorList>
    </citation>
    <scope>NUCLEOTIDE SEQUENCE [LARGE SCALE GENOMIC DNA]</scope>
    <source>
        <strain evidence="3 4">KOR42</strain>
    </source>
</reference>
<dbReference type="Proteomes" id="UP000317243">
    <property type="component" value="Unassembled WGS sequence"/>
</dbReference>
<sequence length="528" mass="58969">MGGEPMSSTTSLNQTVDAASKEPTLLESILSTVDEKFVAPHRSGKHPQYQSLEEDWESWIQKWVGSLKKSGQSIDQVRYRLSDAIGELDSIIAAQVNSVLHHPQFQDLESNWRGLKILCDRADELQRDVVGDESTGGVDIRMLSVTKREVRKDFDNAVEFDQSQMFKKIYEEEFGMSGGTPYGLLLANFEFTNHPNDIDMLNELSGVGAAAFCPVITSATPEMLGISDFSKLDQPLQIDKIFQQTKFRKWQTLRKNPDTQFLGVTLPRILMRLPHDDDGASPQGFRFREDLTAPNRENYLWGPASWGFACVVLRAYLQSGWFADIRGMQRGVDGGGVVTEFPTHSFSTDQSSAAQKTSVEVALSDRLEQDLTHHGFIPLSACHGTPFSAFYANQSVHEPQTYNDDVATMNARVSAMLQYVLCCSRISHFLRIEARNKIGSLQSAQAVEDHLGRWITDYVTPDEKASPEMKAKYPLLKAEIQVDEVPGKPGTYKVLIHLLPHYQLDALTSTMTLTAREISAPGSQAIKD</sequence>
<proteinExistence type="predicted"/>
<protein>
    <recommendedName>
        <fullName evidence="5">Type VI secretion protein, EvpB/VC_A0108 family</fullName>
    </recommendedName>
</protein>
<evidence type="ECO:0000259" key="2">
    <source>
        <dbReference type="Pfam" id="PF18945"/>
    </source>
</evidence>